<evidence type="ECO:0000256" key="5">
    <source>
        <dbReference type="ARBA" id="ARBA00022989"/>
    </source>
</evidence>
<dbReference type="PANTHER" id="PTHR34856">
    <property type="entry name" value="PROTEIN NRFD"/>
    <property type="match status" value="1"/>
</dbReference>
<feature type="transmembrane region" description="Helical" evidence="8">
    <location>
        <begin position="57"/>
        <end position="75"/>
    </location>
</feature>
<gene>
    <name evidence="9" type="ORF">Asi02nite_15310</name>
</gene>
<evidence type="ECO:0000256" key="4">
    <source>
        <dbReference type="ARBA" id="ARBA00022692"/>
    </source>
</evidence>
<protein>
    <submittedName>
        <fullName evidence="9">Polysulfide reductase</fullName>
    </submittedName>
</protein>
<evidence type="ECO:0000256" key="3">
    <source>
        <dbReference type="ARBA" id="ARBA00022475"/>
    </source>
</evidence>
<sequence length="343" mass="34308">MSDHAAHVSAETVRGNGQGSGRRRGGGKGDRVMVPPAEFRSYYGRPIVKPPVWTHDVAAYLFTGGLAAGSALVAAGADLTGRPALRATGRVAALAAVGASGYLLVKDLGRPGRFLNMLRVAKPTSPMSMGTWILTAFGAAAGAAAVAEAAPYLPRRGALGLAARALPTAGRVGGLVAAGTAPALATYTAVLLADTAAPSWHEAYPRLPFVFAGSALASGGAAGLIGAPVAEAGPARTLAVAGAALELTATHGVEHRMGLLSEPYRTGKAGRLLRAARLLTAAGAVGALVGARSRAVSALAGVALLAGSAATRFGVFEAGRASAEDPKYTVLPQRERLAARGDA</sequence>
<keyword evidence="10" id="KW-1185">Reference proteome</keyword>
<keyword evidence="5 8" id="KW-1133">Transmembrane helix</keyword>
<dbReference type="Proteomes" id="UP000604117">
    <property type="component" value="Unassembled WGS sequence"/>
</dbReference>
<proteinExistence type="inferred from homology"/>
<dbReference type="InterPro" id="IPR005614">
    <property type="entry name" value="NrfD-like"/>
</dbReference>
<reference evidence="9 10" key="1">
    <citation type="submission" date="2021-01" db="EMBL/GenBank/DDBJ databases">
        <title>Whole genome shotgun sequence of Asanoa siamensis NBRC 107932.</title>
        <authorList>
            <person name="Komaki H."/>
            <person name="Tamura T."/>
        </authorList>
    </citation>
    <scope>NUCLEOTIDE SEQUENCE [LARGE SCALE GENOMIC DNA]</scope>
    <source>
        <strain evidence="9 10">NBRC 107932</strain>
    </source>
</reference>
<evidence type="ECO:0000256" key="8">
    <source>
        <dbReference type="SAM" id="Phobius"/>
    </source>
</evidence>
<evidence type="ECO:0000256" key="2">
    <source>
        <dbReference type="ARBA" id="ARBA00008929"/>
    </source>
</evidence>
<name>A0ABQ4CL58_9ACTN</name>
<feature type="transmembrane region" description="Helical" evidence="8">
    <location>
        <begin position="87"/>
        <end position="105"/>
    </location>
</feature>
<comment type="caution">
    <text evidence="9">The sequence shown here is derived from an EMBL/GenBank/DDBJ whole genome shotgun (WGS) entry which is preliminary data.</text>
</comment>
<evidence type="ECO:0000256" key="1">
    <source>
        <dbReference type="ARBA" id="ARBA00004651"/>
    </source>
</evidence>
<organism evidence="9 10">
    <name type="scientific">Asanoa siamensis</name>
    <dbReference type="NCBI Taxonomy" id="926357"/>
    <lineage>
        <taxon>Bacteria</taxon>
        <taxon>Bacillati</taxon>
        <taxon>Actinomycetota</taxon>
        <taxon>Actinomycetes</taxon>
        <taxon>Micromonosporales</taxon>
        <taxon>Micromonosporaceae</taxon>
        <taxon>Asanoa</taxon>
    </lineage>
</organism>
<accession>A0ABQ4CL58</accession>
<dbReference type="PANTHER" id="PTHR34856:SF2">
    <property type="entry name" value="PROTEIN NRFD"/>
    <property type="match status" value="1"/>
</dbReference>
<dbReference type="Pfam" id="PF03916">
    <property type="entry name" value="NrfD"/>
    <property type="match status" value="1"/>
</dbReference>
<comment type="similarity">
    <text evidence="2">Belongs to the NrfD family.</text>
</comment>
<feature type="transmembrane region" description="Helical" evidence="8">
    <location>
        <begin position="125"/>
        <end position="147"/>
    </location>
</feature>
<evidence type="ECO:0000256" key="7">
    <source>
        <dbReference type="SAM" id="MobiDB-lite"/>
    </source>
</evidence>
<dbReference type="Gene3D" id="1.20.1630.10">
    <property type="entry name" value="Formate dehydrogenase/DMSO reductase domain"/>
    <property type="match status" value="1"/>
</dbReference>
<comment type="subcellular location">
    <subcellularLocation>
        <location evidence="1">Cell membrane</location>
        <topology evidence="1">Multi-pass membrane protein</topology>
    </subcellularLocation>
</comment>
<evidence type="ECO:0000313" key="10">
    <source>
        <dbReference type="Proteomes" id="UP000604117"/>
    </source>
</evidence>
<keyword evidence="6 8" id="KW-0472">Membrane</keyword>
<dbReference type="InterPro" id="IPR052049">
    <property type="entry name" value="Electron_transfer_protein"/>
</dbReference>
<keyword evidence="3" id="KW-1003">Cell membrane</keyword>
<evidence type="ECO:0000313" key="9">
    <source>
        <dbReference type="EMBL" id="GIF72013.1"/>
    </source>
</evidence>
<feature type="region of interest" description="Disordered" evidence="7">
    <location>
        <begin position="1"/>
        <end position="32"/>
    </location>
</feature>
<keyword evidence="4 8" id="KW-0812">Transmembrane</keyword>
<evidence type="ECO:0000256" key="6">
    <source>
        <dbReference type="ARBA" id="ARBA00023136"/>
    </source>
</evidence>
<dbReference type="EMBL" id="BONE01000008">
    <property type="protein sequence ID" value="GIF72013.1"/>
    <property type="molecule type" value="Genomic_DNA"/>
</dbReference>